<dbReference type="EMBL" id="GL349436">
    <property type="protein sequence ID" value="KNC52228.1"/>
    <property type="molecule type" value="Genomic_DNA"/>
</dbReference>
<accession>A0A0L0DLF6</accession>
<dbReference type="eggNOG" id="KOG2132">
    <property type="taxonomic scope" value="Eukaryota"/>
</dbReference>
<dbReference type="InterPro" id="IPR014710">
    <property type="entry name" value="RmlC-like_jellyroll"/>
</dbReference>
<dbReference type="PANTHER" id="PTHR12461">
    <property type="entry name" value="HYPOXIA-INDUCIBLE FACTOR 1 ALPHA INHIBITOR-RELATED"/>
    <property type="match status" value="1"/>
</dbReference>
<dbReference type="Gene3D" id="2.60.120.10">
    <property type="entry name" value="Jelly Rolls"/>
    <property type="match status" value="1"/>
</dbReference>
<dbReference type="PANTHER" id="PTHR12461:SF105">
    <property type="entry name" value="HYPOXIA-INDUCIBLE FACTOR 1-ALPHA INHIBITOR"/>
    <property type="match status" value="1"/>
</dbReference>
<dbReference type="SUPFAM" id="SSF51197">
    <property type="entry name" value="Clavaminate synthase-like"/>
    <property type="match status" value="1"/>
</dbReference>
<name>A0A0L0DLF6_THETB</name>
<dbReference type="GeneID" id="25560827"/>
<reference evidence="3 4" key="1">
    <citation type="submission" date="2010-05" db="EMBL/GenBank/DDBJ databases">
        <title>The Genome Sequence of Thecamonas trahens ATCC 50062.</title>
        <authorList>
            <consortium name="The Broad Institute Genome Sequencing Platform"/>
            <person name="Russ C."/>
            <person name="Cuomo C."/>
            <person name="Shea T."/>
            <person name="Young S.K."/>
            <person name="Zeng Q."/>
            <person name="Koehrsen M."/>
            <person name="Haas B."/>
            <person name="Borodovsky M."/>
            <person name="Guigo R."/>
            <person name="Alvarado L."/>
            <person name="Berlin A."/>
            <person name="Bochicchio J."/>
            <person name="Borenstein D."/>
            <person name="Chapman S."/>
            <person name="Chen Z."/>
            <person name="Freedman E."/>
            <person name="Gellesch M."/>
            <person name="Goldberg J."/>
            <person name="Griggs A."/>
            <person name="Gujja S."/>
            <person name="Heilman E."/>
            <person name="Heiman D."/>
            <person name="Hepburn T."/>
            <person name="Howarth C."/>
            <person name="Jen D."/>
            <person name="Larson L."/>
            <person name="Mehta T."/>
            <person name="Park D."/>
            <person name="Pearson M."/>
            <person name="Roberts A."/>
            <person name="Saif S."/>
            <person name="Shenoy N."/>
            <person name="Sisk P."/>
            <person name="Stolte C."/>
            <person name="Sykes S."/>
            <person name="Thomson T."/>
            <person name="Walk T."/>
            <person name="White J."/>
            <person name="Yandava C."/>
            <person name="Burger G."/>
            <person name="Gray M.W."/>
            <person name="Holland P.W.H."/>
            <person name="King N."/>
            <person name="Lang F.B.F."/>
            <person name="Roger A.J."/>
            <person name="Ruiz-Trillo I."/>
            <person name="Lander E."/>
            <person name="Nusbaum C."/>
        </authorList>
    </citation>
    <scope>NUCLEOTIDE SEQUENCE [LARGE SCALE GENOMIC DNA]</scope>
    <source>
        <strain evidence="3 4">ATCC 50062</strain>
    </source>
</reference>
<protein>
    <submittedName>
        <fullName evidence="3">Transcription factor jumonji jmjC domain-containing protein</fullName>
    </submittedName>
</protein>
<dbReference type="Proteomes" id="UP000054408">
    <property type="component" value="Unassembled WGS sequence"/>
</dbReference>
<dbReference type="OrthoDB" id="47172at2759"/>
<evidence type="ECO:0000313" key="3">
    <source>
        <dbReference type="EMBL" id="KNC52228.1"/>
    </source>
</evidence>
<feature type="domain" description="JmjC" evidence="2">
    <location>
        <begin position="470"/>
        <end position="647"/>
    </location>
</feature>
<organism evidence="3 4">
    <name type="scientific">Thecamonas trahens ATCC 50062</name>
    <dbReference type="NCBI Taxonomy" id="461836"/>
    <lineage>
        <taxon>Eukaryota</taxon>
        <taxon>Apusozoa</taxon>
        <taxon>Apusomonadida</taxon>
        <taxon>Apusomonadidae</taxon>
        <taxon>Thecamonas</taxon>
    </lineage>
</organism>
<dbReference type="InterPro" id="IPR003347">
    <property type="entry name" value="JmjC_dom"/>
</dbReference>
<evidence type="ECO:0000313" key="4">
    <source>
        <dbReference type="Proteomes" id="UP000054408"/>
    </source>
</evidence>
<dbReference type="SMART" id="SM00558">
    <property type="entry name" value="JmjC"/>
    <property type="match status" value="1"/>
</dbReference>
<evidence type="ECO:0000256" key="1">
    <source>
        <dbReference type="SAM" id="MobiDB-lite"/>
    </source>
</evidence>
<dbReference type="RefSeq" id="XP_013762230.1">
    <property type="nucleotide sequence ID" value="XM_013906776.1"/>
</dbReference>
<feature type="compositionally biased region" description="Acidic residues" evidence="1">
    <location>
        <begin position="230"/>
        <end position="246"/>
    </location>
</feature>
<dbReference type="Pfam" id="PF13621">
    <property type="entry name" value="Cupin_8"/>
    <property type="match status" value="1"/>
</dbReference>
<proteinExistence type="predicted"/>
<keyword evidence="4" id="KW-1185">Reference proteome</keyword>
<dbReference type="PROSITE" id="PS51184">
    <property type="entry name" value="JMJC"/>
    <property type="match status" value="1"/>
</dbReference>
<sequence>MVVDVGVWGDDNALVAQAVAVVEKQLRGAGYAMRAPVVAPSDSLLGVLAGVADRAAAEPFPPGPPLVDDCGDEPWLAEARSMSGASRYHHVVAVAGLDAGHSVAAAGSEAVEVVAGALAASGTSLTLVVVSERGSLVGFGNPEADSVYNDLTHLSLGATLAQVVAAREPDEPLSLQEACLARGVWTRTLSLRTLCALDAELDSAASAAEQRTSTQATSNVLDAYGIDASLWDDDDDDDEDDAENAEAEGGGAGAGGRDSTAALRFTSLELPAPPGRMDQVLVPPPDVTKLPCLGHMVEAHYPAGFGANATEHPQWDDVHPTLTREAFASELASRRGGPSRLRPLLLTSARAHSYGKDEHSARRSVPVLQWHPDEPFAAEFVRGSHPVILRGTVAARWAGVRKWNAEYLGGREDARPMRQVKIHRGAACNDVADGSGDFKFYDVDLKQSMAQLRTLNLLTEYEAVNYTGTDGASRFWSDVFDPPGNQQLQHFAEMDPQLVDDVQPNELVFRTRADAARFMQYFWIGSHRTATHLHYDMDYNYYAQVTGNKTFFMFPDYSHSSMHPYPRIHPLWHKSQVDFDAPDLATFPDFAPNTVVYEAKLQAGDVLFVPPYWWHHVVSHAQSVSLASFSRMTETYEVMNRVYGLRLPIDDARAKAKPGVRARVAVALVRSLVEAVVGPGRAGPWARALVASRYHAFAPDFWAAGGSAAPTAELCGESELLPRWAEADIESVASEVATLVWHLDPVPRDVLFGEFVEEVVASAVHVAHVSAFFSRCVAR</sequence>
<evidence type="ECO:0000259" key="2">
    <source>
        <dbReference type="PROSITE" id="PS51184"/>
    </source>
</evidence>
<gene>
    <name evidence="3" type="ORF">AMSG_01056</name>
</gene>
<feature type="region of interest" description="Disordered" evidence="1">
    <location>
        <begin position="229"/>
        <end position="258"/>
    </location>
</feature>
<dbReference type="InterPro" id="IPR041667">
    <property type="entry name" value="Cupin_8"/>
</dbReference>
<dbReference type="AlphaFoldDB" id="A0A0L0DLF6"/>